<feature type="compositionally biased region" description="Basic and acidic residues" evidence="1">
    <location>
        <begin position="18"/>
        <end position="30"/>
    </location>
</feature>
<sequence length="80" mass="8744">MTGKRDLERELEELADGLADHSTDDGDPPTKAELGVTAGFVRFDGDDPPEIPEGWTWEREEDATNGGADLNVAVREESDE</sequence>
<protein>
    <submittedName>
        <fullName evidence="2">Uncharacterized protein</fullName>
    </submittedName>
</protein>
<name>A0A1I5WCJ5_9EURY</name>
<feature type="region of interest" description="Disordered" evidence="1">
    <location>
        <begin position="61"/>
        <end position="80"/>
    </location>
</feature>
<evidence type="ECO:0000313" key="2">
    <source>
        <dbReference type="EMBL" id="SFQ17385.1"/>
    </source>
</evidence>
<keyword evidence="3" id="KW-1185">Reference proteome</keyword>
<reference evidence="3" key="1">
    <citation type="submission" date="2016-10" db="EMBL/GenBank/DDBJ databases">
        <authorList>
            <person name="Varghese N."/>
            <person name="Submissions S."/>
        </authorList>
    </citation>
    <scope>NUCLEOTIDE SEQUENCE [LARGE SCALE GENOMIC DNA]</scope>
    <source>
        <strain evidence="3">CGMCC 1.10329</strain>
    </source>
</reference>
<dbReference type="Proteomes" id="UP000183769">
    <property type="component" value="Unassembled WGS sequence"/>
</dbReference>
<dbReference type="EMBL" id="FOXI01000027">
    <property type="protein sequence ID" value="SFQ17385.1"/>
    <property type="molecule type" value="Genomic_DNA"/>
</dbReference>
<evidence type="ECO:0000313" key="3">
    <source>
        <dbReference type="Proteomes" id="UP000183769"/>
    </source>
</evidence>
<organism evidence="2 3">
    <name type="scientific">Halolamina pelagica</name>
    <dbReference type="NCBI Taxonomy" id="699431"/>
    <lineage>
        <taxon>Archaea</taxon>
        <taxon>Methanobacteriati</taxon>
        <taxon>Methanobacteriota</taxon>
        <taxon>Stenosarchaea group</taxon>
        <taxon>Halobacteria</taxon>
        <taxon>Halobacteriales</taxon>
        <taxon>Haloferacaceae</taxon>
    </lineage>
</organism>
<feature type="region of interest" description="Disordered" evidence="1">
    <location>
        <begin position="1"/>
        <end position="32"/>
    </location>
</feature>
<proteinExistence type="predicted"/>
<gene>
    <name evidence="2" type="ORF">SAMN05216277_1277</name>
</gene>
<accession>A0A1I5WCJ5</accession>
<dbReference type="AlphaFoldDB" id="A0A1I5WCJ5"/>
<evidence type="ECO:0000256" key="1">
    <source>
        <dbReference type="SAM" id="MobiDB-lite"/>
    </source>
</evidence>
<dbReference type="RefSeq" id="WP_074880880.1">
    <property type="nucleotide sequence ID" value="NZ_FOXI01000027.1"/>
</dbReference>